<feature type="domain" description="Serine hydroxymethyltransferase-like" evidence="12">
    <location>
        <begin position="7"/>
        <end position="379"/>
    </location>
</feature>
<reference evidence="13 14" key="1">
    <citation type="submission" date="2013-09" db="EMBL/GenBank/DDBJ databases">
        <title>Complete genome sequence of Spiroplasma mirum suckling mouse cataract agent.</title>
        <authorList>
            <person name="Landry C.A."/>
            <person name="Bastian F.O."/>
            <person name="Thune R.L."/>
        </authorList>
    </citation>
    <scope>NUCLEOTIDE SEQUENCE [LARGE SCALE GENOMIC DNA]</scope>
    <source>
        <strain evidence="13 14">SMCA</strain>
    </source>
</reference>
<keyword evidence="13" id="KW-0489">Methyltransferase</keyword>
<comment type="catalytic activity">
    <reaction evidence="10">
        <text>(6R)-5,10-methylene-5,6,7,8-tetrahydrofolate + glycine + H2O = (6S)-5,6,7,8-tetrahydrofolate + L-serine</text>
        <dbReference type="Rhea" id="RHEA:15481"/>
        <dbReference type="ChEBI" id="CHEBI:15377"/>
        <dbReference type="ChEBI" id="CHEBI:15636"/>
        <dbReference type="ChEBI" id="CHEBI:33384"/>
        <dbReference type="ChEBI" id="CHEBI:57305"/>
        <dbReference type="ChEBI" id="CHEBI:57453"/>
        <dbReference type="EC" id="2.1.2.1"/>
    </reaction>
</comment>
<evidence type="ECO:0000256" key="11">
    <source>
        <dbReference type="PIRSR" id="PIRSR000412-50"/>
    </source>
</evidence>
<dbReference type="GO" id="GO:0004372">
    <property type="term" value="F:glycine hydroxymethyltransferase activity"/>
    <property type="evidence" value="ECO:0007669"/>
    <property type="project" value="UniProtKB-UniRule"/>
</dbReference>
<dbReference type="InterPro" id="IPR015424">
    <property type="entry name" value="PyrdxlP-dep_Trfase"/>
</dbReference>
<keyword evidence="7 10" id="KW-0808">Transferase</keyword>
<name>W0GS79_9MOLU</name>
<dbReference type="EC" id="2.1.2.1" evidence="10"/>
<protein>
    <recommendedName>
        <fullName evidence="10">Serine hydroxymethyltransferase</fullName>
        <shortName evidence="10">SHMT</shortName>
        <shortName evidence="10">Serine methylase</shortName>
        <ecNumber evidence="10">2.1.2.1</ecNumber>
    </recommendedName>
</protein>
<dbReference type="GO" id="GO:0005829">
    <property type="term" value="C:cytosol"/>
    <property type="evidence" value="ECO:0007669"/>
    <property type="project" value="TreeGrafter"/>
</dbReference>
<dbReference type="GO" id="GO:0035999">
    <property type="term" value="P:tetrahydrofolate interconversion"/>
    <property type="evidence" value="ECO:0007669"/>
    <property type="project" value="UniProtKB-UniRule"/>
</dbReference>
<comment type="pathway">
    <text evidence="10">Amino-acid biosynthesis; glycine biosynthesis; glycine from L-serine: step 1/1.</text>
</comment>
<comment type="function">
    <text evidence="9">Catalyzes the reversible interconversion of serine and glycine with tetrahydrofolate (THF) serving as the one-carbon carrier. This reaction serves as the major source of one-carbon groups required for the biosynthesis of purines, thymidylate, methionine, and other important biomolecules. Also exhibits THF-independent aldolase activity toward beta-hydroxyamino acids, producing glycine and aldehydes, via a retro-aldol mechanism. Thus, is able to catalyze the cleavage of L-allo-threonine.</text>
</comment>
<evidence type="ECO:0000256" key="6">
    <source>
        <dbReference type="ARBA" id="ARBA00022563"/>
    </source>
</evidence>
<gene>
    <name evidence="10" type="primary">glyA</name>
    <name evidence="13" type="ORF">P344_06720</name>
</gene>
<dbReference type="PIRSF" id="PIRSF000412">
    <property type="entry name" value="SHMT"/>
    <property type="match status" value="1"/>
</dbReference>
<dbReference type="PROSITE" id="PS00096">
    <property type="entry name" value="SHMT"/>
    <property type="match status" value="1"/>
</dbReference>
<evidence type="ECO:0000256" key="1">
    <source>
        <dbReference type="ARBA" id="ARBA00001933"/>
    </source>
</evidence>
<dbReference type="eggNOG" id="COG0112">
    <property type="taxonomic scope" value="Bacteria"/>
</dbReference>
<keyword evidence="10" id="KW-0028">Amino-acid biosynthesis</keyword>
<dbReference type="CDD" id="cd00378">
    <property type="entry name" value="SHMT"/>
    <property type="match status" value="1"/>
</dbReference>
<dbReference type="PANTHER" id="PTHR11680">
    <property type="entry name" value="SERINE HYDROXYMETHYLTRANSFERASE"/>
    <property type="match status" value="1"/>
</dbReference>
<dbReference type="STRING" id="838561.P344_06720"/>
<feature type="binding site" evidence="10">
    <location>
        <position position="115"/>
    </location>
    <ligand>
        <name>(6S)-5,6,7,8-tetrahydrofolate</name>
        <dbReference type="ChEBI" id="CHEBI:57453"/>
    </ligand>
</feature>
<proteinExistence type="inferred from homology"/>
<dbReference type="GO" id="GO:0019264">
    <property type="term" value="P:glycine biosynthetic process from serine"/>
    <property type="evidence" value="ECO:0007669"/>
    <property type="project" value="UniProtKB-UniRule"/>
</dbReference>
<keyword evidence="6 10" id="KW-0554">One-carbon metabolism</keyword>
<evidence type="ECO:0000256" key="10">
    <source>
        <dbReference type="HAMAP-Rule" id="MF_00051"/>
    </source>
</evidence>
<dbReference type="HOGENOM" id="CLU_022477_2_1_14"/>
<dbReference type="OrthoDB" id="9803846at2"/>
<dbReference type="EMBL" id="CP006720">
    <property type="protein sequence ID" value="AHI57380.1"/>
    <property type="molecule type" value="Genomic_DNA"/>
</dbReference>
<feature type="modified residue" description="N6-(pyridoxal phosphate)lysine" evidence="10 11">
    <location>
        <position position="224"/>
    </location>
</feature>
<organism evidence="13 14">
    <name type="scientific">Spiroplasma mirum ATCC 29335</name>
    <dbReference type="NCBI Taxonomy" id="838561"/>
    <lineage>
        <taxon>Bacteria</taxon>
        <taxon>Bacillati</taxon>
        <taxon>Mycoplasmatota</taxon>
        <taxon>Mollicutes</taxon>
        <taxon>Entomoplasmatales</taxon>
        <taxon>Spiroplasmataceae</taxon>
        <taxon>Spiroplasma</taxon>
    </lineage>
</organism>
<evidence type="ECO:0000256" key="8">
    <source>
        <dbReference type="ARBA" id="ARBA00022898"/>
    </source>
</evidence>
<dbReference type="PATRIC" id="fig|838561.3.peg.1293"/>
<comment type="subunit">
    <text evidence="4 10">Homodimer.</text>
</comment>
<sequence>MTKIINSKIKNLINLELKRQQDHVELIASENYVSEAVLATVGSVLTNKYCEGYPHKRYYGGCEYIDEIEQLAIDTIKKIFGADHANVQPHSGSQANAAAYFALLNPGDSVLAMDLSAGGHLTHGHKVNFSGKLYNFYGYGVNPETEMLDYDAIEKQALELKPKLIVAGASAYSREINFKRFKEIADKVGAYFMVDIAHIAGLIAAGLHPSPIPYADVVTSTTHKTLRGPRGGLILCKEQWAKKINSAVFPGNQGGPLEHVIAGKAQAFLEALEPDFKIYQQQIINNAKTLAQVFIDNNCKVISNGTDNHLLMIDVKTSFNLTGAQAEEILQKIGIISNKNMIPFDQETSVVTSGIRLGTPAMTTRGFKEQEFLELGKIIISVLTDYSDQNLVINQTKVRDLLARFPIYQNIKYKY</sequence>
<dbReference type="UniPathway" id="UPA00288">
    <property type="reaction ID" value="UER01023"/>
</dbReference>
<comment type="caution">
    <text evidence="10">Lacks conserved residue(s) required for the propagation of feature annotation.</text>
</comment>
<dbReference type="InterPro" id="IPR015421">
    <property type="entry name" value="PyrdxlP-dep_Trfase_major"/>
</dbReference>
<accession>W0GS79</accession>
<dbReference type="InterPro" id="IPR049943">
    <property type="entry name" value="Ser_HO-MeTrfase-like"/>
</dbReference>
<dbReference type="Gene3D" id="3.90.1150.10">
    <property type="entry name" value="Aspartate Aminotransferase, domain 1"/>
    <property type="match status" value="1"/>
</dbReference>
<dbReference type="GO" id="GO:0032259">
    <property type="term" value="P:methylation"/>
    <property type="evidence" value="ECO:0007669"/>
    <property type="project" value="UniProtKB-KW"/>
</dbReference>
<dbReference type="KEGG" id="smir:SMM_1130"/>
<dbReference type="RefSeq" id="WP_025317860.1">
    <property type="nucleotide sequence ID" value="NZ_CP002082.1"/>
</dbReference>
<evidence type="ECO:0000259" key="12">
    <source>
        <dbReference type="Pfam" id="PF00464"/>
    </source>
</evidence>
<dbReference type="GO" id="GO:0030170">
    <property type="term" value="F:pyridoxal phosphate binding"/>
    <property type="evidence" value="ECO:0007669"/>
    <property type="project" value="UniProtKB-UniRule"/>
</dbReference>
<feature type="site" description="Plays an important role in substrate specificity" evidence="10">
    <location>
        <position position="223"/>
    </location>
</feature>
<feature type="binding site" evidence="10">
    <location>
        <position position="238"/>
    </location>
    <ligand>
        <name>(6S)-5,6,7,8-tetrahydrofolate</name>
        <dbReference type="ChEBI" id="CHEBI:57453"/>
    </ligand>
</feature>
<keyword evidence="8 10" id="KW-0663">Pyridoxal phosphate</keyword>
<evidence type="ECO:0000313" key="13">
    <source>
        <dbReference type="EMBL" id="AHI57380.1"/>
    </source>
</evidence>
<evidence type="ECO:0000313" key="14">
    <source>
        <dbReference type="Proteomes" id="UP000019260"/>
    </source>
</evidence>
<dbReference type="InterPro" id="IPR001085">
    <property type="entry name" value="Ser_HO-MeTrfase"/>
</dbReference>
<keyword evidence="14" id="KW-1185">Reference proteome</keyword>
<dbReference type="GO" id="GO:0008168">
    <property type="term" value="F:methyltransferase activity"/>
    <property type="evidence" value="ECO:0007669"/>
    <property type="project" value="UniProtKB-KW"/>
</dbReference>
<dbReference type="NCBIfam" id="NF000586">
    <property type="entry name" value="PRK00011.1"/>
    <property type="match status" value="1"/>
</dbReference>
<dbReference type="InterPro" id="IPR039429">
    <property type="entry name" value="SHMT-like_dom"/>
</dbReference>
<dbReference type="InterPro" id="IPR015422">
    <property type="entry name" value="PyrdxlP-dep_Trfase_small"/>
</dbReference>
<evidence type="ECO:0000256" key="2">
    <source>
        <dbReference type="ARBA" id="ARBA00004496"/>
    </source>
</evidence>
<dbReference type="Gene3D" id="3.40.640.10">
    <property type="entry name" value="Type I PLP-dependent aspartate aminotransferase-like (Major domain)"/>
    <property type="match status" value="1"/>
</dbReference>
<evidence type="ECO:0000256" key="5">
    <source>
        <dbReference type="ARBA" id="ARBA00022490"/>
    </source>
</evidence>
<dbReference type="AlphaFoldDB" id="W0GS79"/>
<dbReference type="FunFam" id="3.40.640.10:FF:000001">
    <property type="entry name" value="Serine hydroxymethyltransferase"/>
    <property type="match status" value="1"/>
</dbReference>
<dbReference type="Pfam" id="PF00464">
    <property type="entry name" value="SHMT"/>
    <property type="match status" value="1"/>
</dbReference>
<dbReference type="KEGG" id="smia:P344_06720"/>
<evidence type="ECO:0000256" key="3">
    <source>
        <dbReference type="ARBA" id="ARBA00006376"/>
    </source>
</evidence>
<comment type="cofactor">
    <cofactor evidence="1 10 11">
        <name>pyridoxal 5'-phosphate</name>
        <dbReference type="ChEBI" id="CHEBI:597326"/>
    </cofactor>
</comment>
<comment type="subcellular location">
    <subcellularLocation>
        <location evidence="2 10">Cytoplasm</location>
    </subcellularLocation>
</comment>
<keyword evidence="5 10" id="KW-0963">Cytoplasm</keyword>
<evidence type="ECO:0000256" key="7">
    <source>
        <dbReference type="ARBA" id="ARBA00022679"/>
    </source>
</evidence>
<evidence type="ECO:0000256" key="4">
    <source>
        <dbReference type="ARBA" id="ARBA00011738"/>
    </source>
</evidence>
<feature type="binding site" evidence="10">
    <location>
        <begin position="119"/>
        <end position="121"/>
    </location>
    <ligand>
        <name>(6S)-5,6,7,8-tetrahydrofolate</name>
        <dbReference type="ChEBI" id="CHEBI:57453"/>
    </ligand>
</feature>
<evidence type="ECO:0000256" key="9">
    <source>
        <dbReference type="ARBA" id="ARBA00054606"/>
    </source>
</evidence>
<comment type="similarity">
    <text evidence="3 10">Belongs to the SHMT family.</text>
</comment>
<dbReference type="HAMAP" id="MF_00051">
    <property type="entry name" value="SHMT"/>
    <property type="match status" value="1"/>
</dbReference>
<dbReference type="UniPathway" id="UPA00193"/>
<dbReference type="SUPFAM" id="SSF53383">
    <property type="entry name" value="PLP-dependent transferases"/>
    <property type="match status" value="1"/>
</dbReference>
<dbReference type="InterPro" id="IPR019798">
    <property type="entry name" value="Ser_HO-MeTrfase_PLP_BS"/>
</dbReference>
<dbReference type="PANTHER" id="PTHR11680:SF35">
    <property type="entry name" value="SERINE HYDROXYMETHYLTRANSFERASE 1"/>
    <property type="match status" value="1"/>
</dbReference>
<comment type="pathway">
    <text evidence="10">One-carbon metabolism; tetrahydrofolate interconversion.</text>
</comment>
<dbReference type="Proteomes" id="UP000019260">
    <property type="component" value="Chromosome"/>
</dbReference>